<dbReference type="GeneTree" id="ENSGT01120000271951"/>
<dbReference type="STRING" id="28743.ENSCVAP00000026380"/>
<protein>
    <recommendedName>
        <fullName evidence="4">Leucine, glutamate and lysine rich 1</fullName>
    </recommendedName>
</protein>
<feature type="coiled-coil region" evidence="1">
    <location>
        <begin position="21"/>
        <end position="69"/>
    </location>
</feature>
<evidence type="ECO:0000313" key="3">
    <source>
        <dbReference type="Proteomes" id="UP000265020"/>
    </source>
</evidence>
<name>A0A3Q2GI24_CYPVA</name>
<organism evidence="2 3">
    <name type="scientific">Cyprinodon variegatus</name>
    <name type="common">Sheepshead minnow</name>
    <dbReference type="NCBI Taxonomy" id="28743"/>
    <lineage>
        <taxon>Eukaryota</taxon>
        <taxon>Metazoa</taxon>
        <taxon>Chordata</taxon>
        <taxon>Craniata</taxon>
        <taxon>Vertebrata</taxon>
        <taxon>Euteleostomi</taxon>
        <taxon>Actinopterygii</taxon>
        <taxon>Neopterygii</taxon>
        <taxon>Teleostei</taxon>
        <taxon>Neoteleostei</taxon>
        <taxon>Acanthomorphata</taxon>
        <taxon>Ovalentaria</taxon>
        <taxon>Atherinomorphae</taxon>
        <taxon>Cyprinodontiformes</taxon>
        <taxon>Cyprinodontidae</taxon>
        <taxon>Cyprinodon</taxon>
    </lineage>
</organism>
<evidence type="ECO:0008006" key="4">
    <source>
        <dbReference type="Google" id="ProtNLM"/>
    </source>
</evidence>
<dbReference type="Proteomes" id="UP000265020">
    <property type="component" value="Unassembled WGS sequence"/>
</dbReference>
<keyword evidence="1" id="KW-0175">Coiled coil</keyword>
<proteinExistence type="predicted"/>
<sequence>MERRETVCRYCGVSYLVFHEFHQLRTQLSQLESELKQVKETAQKEKAQYDALELNRLEWEKELQLQMKKKADVREKMVREDSFK</sequence>
<reference evidence="2" key="2">
    <citation type="submission" date="2025-09" db="UniProtKB">
        <authorList>
            <consortium name="Ensembl"/>
        </authorList>
    </citation>
    <scope>IDENTIFICATION</scope>
</reference>
<dbReference type="AlphaFoldDB" id="A0A3Q2GI24"/>
<keyword evidence="3" id="KW-1185">Reference proteome</keyword>
<reference evidence="2" key="1">
    <citation type="submission" date="2025-08" db="UniProtKB">
        <authorList>
            <consortium name="Ensembl"/>
        </authorList>
    </citation>
    <scope>IDENTIFICATION</scope>
</reference>
<accession>A0A3Q2GI24</accession>
<dbReference type="Ensembl" id="ENSCVAT00000016587.1">
    <property type="protein sequence ID" value="ENSCVAP00000026380.1"/>
    <property type="gene ID" value="ENSCVAG00000011900.1"/>
</dbReference>
<evidence type="ECO:0000256" key="1">
    <source>
        <dbReference type="SAM" id="Coils"/>
    </source>
</evidence>
<dbReference type="OMA" id="YLVFHEF"/>
<evidence type="ECO:0000313" key="2">
    <source>
        <dbReference type="Ensembl" id="ENSCVAP00000026380.1"/>
    </source>
</evidence>